<dbReference type="PANTHER" id="PTHR42928:SF5">
    <property type="entry name" value="BLR1237 PROTEIN"/>
    <property type="match status" value="1"/>
</dbReference>
<keyword evidence="2" id="KW-0732">Signal</keyword>
<dbReference type="InterPro" id="IPR042100">
    <property type="entry name" value="Bug_dom1"/>
</dbReference>
<dbReference type="PIRSF" id="PIRSF017082">
    <property type="entry name" value="YflP"/>
    <property type="match status" value="1"/>
</dbReference>
<dbReference type="PANTHER" id="PTHR42928">
    <property type="entry name" value="TRICARBOXYLATE-BINDING PROTEIN"/>
    <property type="match status" value="1"/>
</dbReference>
<reference evidence="3 4" key="1">
    <citation type="submission" date="2018-10" db="EMBL/GenBank/DDBJ databases">
        <authorList>
            <person name="Criscuolo A."/>
        </authorList>
    </citation>
    <scope>NUCLEOTIDE SEQUENCE [LARGE SCALE GENOMIC DNA]</scope>
    <source>
        <strain evidence="3">DnA1</strain>
    </source>
</reference>
<dbReference type="Proteomes" id="UP000277294">
    <property type="component" value="Unassembled WGS sequence"/>
</dbReference>
<protein>
    <submittedName>
        <fullName evidence="3">Tripartite tricarboxylate transporter family receptor</fullName>
    </submittedName>
</protein>
<evidence type="ECO:0000313" key="3">
    <source>
        <dbReference type="EMBL" id="VCU68383.1"/>
    </source>
</evidence>
<dbReference type="Gene3D" id="3.40.190.10">
    <property type="entry name" value="Periplasmic binding protein-like II"/>
    <property type="match status" value="1"/>
</dbReference>
<evidence type="ECO:0000256" key="1">
    <source>
        <dbReference type="ARBA" id="ARBA00006987"/>
    </source>
</evidence>
<comment type="similarity">
    <text evidence="1">Belongs to the UPF0065 (bug) family.</text>
</comment>
<evidence type="ECO:0000313" key="4">
    <source>
        <dbReference type="Proteomes" id="UP000277294"/>
    </source>
</evidence>
<dbReference type="AlphaFoldDB" id="A0A3P4AWH6"/>
<accession>A0A3P4AWH6</accession>
<feature type="signal peptide" evidence="2">
    <location>
        <begin position="1"/>
        <end position="34"/>
    </location>
</feature>
<keyword evidence="4" id="KW-1185">Reference proteome</keyword>
<dbReference type="Pfam" id="PF03401">
    <property type="entry name" value="TctC"/>
    <property type="match status" value="1"/>
</dbReference>
<dbReference type="PROSITE" id="PS51318">
    <property type="entry name" value="TAT"/>
    <property type="match status" value="1"/>
</dbReference>
<name>A0A3P4AWH6_9BURK</name>
<proteinExistence type="inferred from homology"/>
<feature type="chain" id="PRO_5018193488" evidence="2">
    <location>
        <begin position="35"/>
        <end position="335"/>
    </location>
</feature>
<dbReference type="InterPro" id="IPR006311">
    <property type="entry name" value="TAT_signal"/>
</dbReference>
<evidence type="ECO:0000256" key="2">
    <source>
        <dbReference type="SAM" id="SignalP"/>
    </source>
</evidence>
<gene>
    <name evidence="3" type="ORF">PIGHUM_00434</name>
</gene>
<dbReference type="SUPFAM" id="SSF53850">
    <property type="entry name" value="Periplasmic binding protein-like II"/>
    <property type="match status" value="1"/>
</dbReference>
<sequence length="335" mass="35843">MWKHSRNTGIGTTRRHVLQAGLGLAAASALPARAQPADWPTKVVKVIVPFAPGSYTENTARLVAAKLQSQTGRPIIVETRPGAGSTIGTAAVAKSDGDGHTLLFIDNSFPAAAALYKDLPFDPLRDIVQLTPVVEAPSMIYVRPDFPADTLAQLVRYARDNPDKVNYGSGGIGSSGHLAIARFAEETGIRMTHVPYGGVAAALNDLLAGRTDLGLSTAAGVAQYIKAGRLKGLAITGAQRHPQLSSIPTFAEGGYPDYDMTYLFGFMGPASMPGALTEAIHDALVRAASSEDVIEKLNVLPVYPLTLSTTQYRDRVRREYEIWRRVVQHANITPT</sequence>
<dbReference type="EMBL" id="UWPJ01000005">
    <property type="protein sequence ID" value="VCU68383.1"/>
    <property type="molecule type" value="Genomic_DNA"/>
</dbReference>
<organism evidence="3 4">
    <name type="scientific">Pigmentiphaga humi</name>
    <dbReference type="NCBI Taxonomy" id="2478468"/>
    <lineage>
        <taxon>Bacteria</taxon>
        <taxon>Pseudomonadati</taxon>
        <taxon>Pseudomonadota</taxon>
        <taxon>Betaproteobacteria</taxon>
        <taxon>Burkholderiales</taxon>
        <taxon>Alcaligenaceae</taxon>
        <taxon>Pigmentiphaga</taxon>
    </lineage>
</organism>
<keyword evidence="3" id="KW-0675">Receptor</keyword>
<dbReference type="Gene3D" id="3.40.190.150">
    <property type="entry name" value="Bordetella uptake gene, domain 1"/>
    <property type="match status" value="1"/>
</dbReference>
<dbReference type="InterPro" id="IPR005064">
    <property type="entry name" value="BUG"/>
</dbReference>